<reference evidence="2 3" key="1">
    <citation type="submission" date="2020-08" db="EMBL/GenBank/DDBJ databases">
        <title>Genomic Encyclopedia of Type Strains, Phase IV (KMG-IV): sequencing the most valuable type-strain genomes for metagenomic binning, comparative biology and taxonomic classification.</title>
        <authorList>
            <person name="Goeker M."/>
        </authorList>
    </citation>
    <scope>NUCLEOTIDE SEQUENCE [LARGE SCALE GENOMIC DNA]</scope>
    <source>
        <strain evidence="2 3">DSM 22198</strain>
    </source>
</reference>
<organism evidence="2 3">
    <name type="scientific">Nitrospirillum iridis</name>
    <dbReference type="NCBI Taxonomy" id="765888"/>
    <lineage>
        <taxon>Bacteria</taxon>
        <taxon>Pseudomonadati</taxon>
        <taxon>Pseudomonadota</taxon>
        <taxon>Alphaproteobacteria</taxon>
        <taxon>Rhodospirillales</taxon>
        <taxon>Azospirillaceae</taxon>
        <taxon>Nitrospirillum</taxon>
    </lineage>
</organism>
<feature type="region of interest" description="Disordered" evidence="1">
    <location>
        <begin position="115"/>
        <end position="134"/>
    </location>
</feature>
<dbReference type="Gene3D" id="1.25.40.10">
    <property type="entry name" value="Tetratricopeptide repeat domain"/>
    <property type="match status" value="1"/>
</dbReference>
<name>A0A7X0ECH4_9PROT</name>
<dbReference type="EMBL" id="JACIIZ010000005">
    <property type="protein sequence ID" value="MBB6251727.1"/>
    <property type="molecule type" value="Genomic_DNA"/>
</dbReference>
<evidence type="ECO:0000256" key="1">
    <source>
        <dbReference type="SAM" id="MobiDB-lite"/>
    </source>
</evidence>
<proteinExistence type="predicted"/>
<evidence type="ECO:0000313" key="2">
    <source>
        <dbReference type="EMBL" id="MBB6251727.1"/>
    </source>
</evidence>
<comment type="caution">
    <text evidence="2">The sequence shown here is derived from an EMBL/GenBank/DDBJ whole genome shotgun (WGS) entry which is preliminary data.</text>
</comment>
<dbReference type="Proteomes" id="UP000539175">
    <property type="component" value="Unassembled WGS sequence"/>
</dbReference>
<dbReference type="RefSeq" id="WP_184800407.1">
    <property type="nucleotide sequence ID" value="NZ_JACIIZ010000005.1"/>
</dbReference>
<dbReference type="SUPFAM" id="SSF81901">
    <property type="entry name" value="HCP-like"/>
    <property type="match status" value="1"/>
</dbReference>
<keyword evidence="3" id="KW-1185">Reference proteome</keyword>
<gene>
    <name evidence="2" type="ORF">FHS74_002278</name>
</gene>
<sequence length="134" mass="15145">MMSEESGTFNLDISEDDFDRLGVLAQKLEESGDADNATLLFKIGVHFGHVWSMTMLADHLSEPPIFKDFKTAEILYKKACLAGSNAACANLANAYWRLGRPVLAQKFWQIVKDRGDPWADEGPPWEHRDDEEDE</sequence>
<dbReference type="AlphaFoldDB" id="A0A7X0ECH4"/>
<protein>
    <submittedName>
        <fullName evidence="2">TPR repeat protein</fullName>
    </submittedName>
</protein>
<accession>A0A7X0ECH4</accession>
<evidence type="ECO:0000313" key="3">
    <source>
        <dbReference type="Proteomes" id="UP000539175"/>
    </source>
</evidence>
<dbReference type="InterPro" id="IPR011990">
    <property type="entry name" value="TPR-like_helical_dom_sf"/>
</dbReference>